<evidence type="ECO:0000256" key="1">
    <source>
        <dbReference type="ARBA" id="ARBA00022598"/>
    </source>
</evidence>
<dbReference type="Proteomes" id="UP000011976">
    <property type="component" value="Unassembled WGS sequence"/>
</dbReference>
<sequence>MTVLARLRPQGSALRSATATRSRLPVPGPSTSRTRSLGSIAIEAVPRKQPSPRSRFAQACRHMTYDFLNRPAPSSLQEQKASPLDEITRLRELINRANSTNSTLDKRRVVSEFDDLRPLLAFLYDPYCRLHTTSDSVHKYLRQRKRDKEWLNEQAPVLTAPSNRARNKTQYAALRDKMEQDAREQVPETLLELFYLLASRQITGNEAMATIHIFLQAHGILEQHEYALSGSDDPNLSTTDLFRRGLLRPTALEIFYRCLDRNLKAGVREKTICYAFTGHEPHRPNYQPKLKGIPELPPMSPTTAAVRQQFEVALGNTLTRANLPTLFSGQDASKWYASRKLDGVRCIIIVRLQPETSPSGSQTWKVMSISSLSRNGRPFSTLAVLEREISTMLTSFPGLSDLLGPLSERDIASSANESRPSPKTTLILDGEVCVLRPPDKASSPAAKQLDASVTARDAGPADQELSVVEDFAAVVGLIKRKEYTIPDPAFFPFDLLTLEEFAKWRSRLPPPPRKTGVRNAVTNGINPSKQKGRIFSERLAVLESLVSHFEAASAKRNQPSLVRRLTQHTVSTPEQVEEMLGLASERGWEGIVLRKDMEYEGKRTSAIRKFKQWRDAEYKVVGITTATMRLPINGRFEEREALSAIQIVHKGTRVSVGSGFTSEQRVEFARDPKRIIGKAVTVEYFDESKTFAPSNAKGKGDGDGGEERDEVYSLRFPRIKHIWGQKRDV</sequence>
<dbReference type="InterPro" id="IPR012340">
    <property type="entry name" value="NA-bd_OB-fold"/>
</dbReference>
<dbReference type="AlphaFoldDB" id="M9LZ79"/>
<protein>
    <recommendedName>
        <fullName evidence="8">ATP-dependent DNA ligase family profile domain-containing protein</fullName>
    </recommendedName>
</protein>
<dbReference type="GO" id="GO:0016874">
    <property type="term" value="F:ligase activity"/>
    <property type="evidence" value="ECO:0007669"/>
    <property type="project" value="UniProtKB-KW"/>
</dbReference>
<dbReference type="PANTHER" id="PTHR47810">
    <property type="entry name" value="DNA LIGASE"/>
    <property type="match status" value="1"/>
</dbReference>
<dbReference type="GO" id="GO:0006281">
    <property type="term" value="P:DNA repair"/>
    <property type="evidence" value="ECO:0007669"/>
    <property type="project" value="UniProtKB-KW"/>
</dbReference>
<accession>M9LZ79</accession>
<keyword evidence="4" id="KW-0234">DNA repair</keyword>
<evidence type="ECO:0000256" key="5">
    <source>
        <dbReference type="SAM" id="MobiDB-lite"/>
    </source>
</evidence>
<gene>
    <name evidence="6" type="ORF">PANT_7d00176</name>
</gene>
<dbReference type="SUPFAM" id="SSF50249">
    <property type="entry name" value="Nucleic acid-binding proteins"/>
    <property type="match status" value="1"/>
</dbReference>
<name>M9LZ79_PSEA3</name>
<dbReference type="CDD" id="cd08041">
    <property type="entry name" value="OBF_kDNA_ligase_like"/>
    <property type="match status" value="1"/>
</dbReference>
<dbReference type="GO" id="GO:0006260">
    <property type="term" value="P:DNA replication"/>
    <property type="evidence" value="ECO:0007669"/>
    <property type="project" value="UniProtKB-KW"/>
</dbReference>
<dbReference type="PANTHER" id="PTHR47810:SF1">
    <property type="entry name" value="DNA LIGASE B"/>
    <property type="match status" value="1"/>
</dbReference>
<evidence type="ECO:0000256" key="4">
    <source>
        <dbReference type="ARBA" id="ARBA00023204"/>
    </source>
</evidence>
<keyword evidence="1" id="KW-0436">Ligase</keyword>
<dbReference type="Gene3D" id="3.30.470.30">
    <property type="entry name" value="DNA ligase/mRNA capping enzyme"/>
    <property type="match status" value="1"/>
</dbReference>
<dbReference type="EMBL" id="DF196773">
    <property type="protein sequence ID" value="GAC72580.1"/>
    <property type="molecule type" value="Genomic_DNA"/>
</dbReference>
<evidence type="ECO:0000313" key="6">
    <source>
        <dbReference type="EMBL" id="GAC72580.1"/>
    </source>
</evidence>
<evidence type="ECO:0000256" key="2">
    <source>
        <dbReference type="ARBA" id="ARBA00022705"/>
    </source>
</evidence>
<dbReference type="InterPro" id="IPR050326">
    <property type="entry name" value="NAD_dep_DNA_ligaseB"/>
</dbReference>
<evidence type="ECO:0008006" key="8">
    <source>
        <dbReference type="Google" id="ProtNLM"/>
    </source>
</evidence>
<reference evidence="7" key="1">
    <citation type="journal article" date="2013" name="Genome Announc.">
        <title>Genome sequence of the basidiomycetous yeast Pseudozyma antarctica T-34, a producer of the glycolipid biosurfactants mannosylerythritol lipids.</title>
        <authorList>
            <person name="Morita T."/>
            <person name="Koike H."/>
            <person name="Koyama Y."/>
            <person name="Hagiwara H."/>
            <person name="Ito E."/>
            <person name="Fukuoka T."/>
            <person name="Imura T."/>
            <person name="Machida M."/>
            <person name="Kitamoto D."/>
        </authorList>
    </citation>
    <scope>NUCLEOTIDE SEQUENCE [LARGE SCALE GENOMIC DNA]</scope>
    <source>
        <strain evidence="7">T-34</strain>
    </source>
</reference>
<dbReference type="OrthoDB" id="411785at2759"/>
<organism evidence="6 7">
    <name type="scientific">Pseudozyma antarctica (strain T-34)</name>
    <name type="common">Yeast</name>
    <name type="synonym">Candida antarctica</name>
    <dbReference type="NCBI Taxonomy" id="1151754"/>
    <lineage>
        <taxon>Eukaryota</taxon>
        <taxon>Fungi</taxon>
        <taxon>Dikarya</taxon>
        <taxon>Basidiomycota</taxon>
        <taxon>Ustilaginomycotina</taxon>
        <taxon>Ustilaginomycetes</taxon>
        <taxon>Ustilaginales</taxon>
        <taxon>Ustilaginaceae</taxon>
        <taxon>Moesziomyces</taxon>
    </lineage>
</organism>
<keyword evidence="2" id="KW-0235">DNA replication</keyword>
<evidence type="ECO:0000313" key="7">
    <source>
        <dbReference type="Proteomes" id="UP000011976"/>
    </source>
</evidence>
<keyword evidence="3" id="KW-0227">DNA damage</keyword>
<feature type="region of interest" description="Disordered" evidence="5">
    <location>
        <begin position="1"/>
        <end position="35"/>
    </location>
</feature>
<dbReference type="Gene3D" id="2.40.50.140">
    <property type="entry name" value="Nucleic acid-binding proteins"/>
    <property type="match status" value="1"/>
</dbReference>
<evidence type="ECO:0000256" key="3">
    <source>
        <dbReference type="ARBA" id="ARBA00022763"/>
    </source>
</evidence>
<proteinExistence type="predicted"/>
<dbReference type="SUPFAM" id="SSF56091">
    <property type="entry name" value="DNA ligase/mRNA capping enzyme, catalytic domain"/>
    <property type="match status" value="1"/>
</dbReference>